<dbReference type="EMBL" id="JAENIJ010000032">
    <property type="protein sequence ID" value="MBK1884011.1"/>
    <property type="molecule type" value="Genomic_DNA"/>
</dbReference>
<gene>
    <name evidence="2" type="ORF">JIN85_16445</name>
</gene>
<keyword evidence="3" id="KW-1185">Reference proteome</keyword>
<sequence length="174" mass="18956">MKTMLYFPFIALTMTRIVWAEEKAASAAHATADAITDQEFIARRNASRKNLPAPTHLPPQKSKFSLMNLSTFVGDGEHFAILPQGSVLYCPEPLATRILASPGGKLISFQEFLSRNRQWITHADVTSDQVSGKTPISDATLKAFEKNAQIVIATYQGAPITVLKGKSTASVPQP</sequence>
<evidence type="ECO:0000313" key="2">
    <source>
        <dbReference type="EMBL" id="MBK1884011.1"/>
    </source>
</evidence>
<organism evidence="2 3">
    <name type="scientific">Luteolibacter pohnpeiensis</name>
    <dbReference type="NCBI Taxonomy" id="454153"/>
    <lineage>
        <taxon>Bacteria</taxon>
        <taxon>Pseudomonadati</taxon>
        <taxon>Verrucomicrobiota</taxon>
        <taxon>Verrucomicrobiia</taxon>
        <taxon>Verrucomicrobiales</taxon>
        <taxon>Verrucomicrobiaceae</taxon>
        <taxon>Luteolibacter</taxon>
    </lineage>
</organism>
<feature type="signal peptide" evidence="1">
    <location>
        <begin position="1"/>
        <end position="20"/>
    </location>
</feature>
<reference evidence="2" key="1">
    <citation type="submission" date="2021-01" db="EMBL/GenBank/DDBJ databases">
        <title>Modified the classification status of verrucomicrobia.</title>
        <authorList>
            <person name="Feng X."/>
        </authorList>
    </citation>
    <scope>NUCLEOTIDE SEQUENCE</scope>
    <source>
        <strain evidence="2">KCTC 22041</strain>
    </source>
</reference>
<evidence type="ECO:0000313" key="3">
    <source>
        <dbReference type="Proteomes" id="UP000603141"/>
    </source>
</evidence>
<name>A0A934SAP6_9BACT</name>
<evidence type="ECO:0000256" key="1">
    <source>
        <dbReference type="SAM" id="SignalP"/>
    </source>
</evidence>
<proteinExistence type="predicted"/>
<feature type="chain" id="PRO_5036837535" evidence="1">
    <location>
        <begin position="21"/>
        <end position="174"/>
    </location>
</feature>
<protein>
    <submittedName>
        <fullName evidence="2">Uncharacterized protein</fullName>
    </submittedName>
</protein>
<dbReference type="AlphaFoldDB" id="A0A934SAP6"/>
<comment type="caution">
    <text evidence="2">The sequence shown here is derived from an EMBL/GenBank/DDBJ whole genome shotgun (WGS) entry which is preliminary data.</text>
</comment>
<dbReference type="Proteomes" id="UP000603141">
    <property type="component" value="Unassembled WGS sequence"/>
</dbReference>
<accession>A0A934SAP6</accession>
<dbReference type="RefSeq" id="WP_200272765.1">
    <property type="nucleotide sequence ID" value="NZ_JAENIJ010000032.1"/>
</dbReference>
<keyword evidence="1" id="KW-0732">Signal</keyword>